<organism evidence="5 6">
    <name type="scientific">Cichlidogyrus casuarinus</name>
    <dbReference type="NCBI Taxonomy" id="1844966"/>
    <lineage>
        <taxon>Eukaryota</taxon>
        <taxon>Metazoa</taxon>
        <taxon>Spiralia</taxon>
        <taxon>Lophotrochozoa</taxon>
        <taxon>Platyhelminthes</taxon>
        <taxon>Monogenea</taxon>
        <taxon>Monopisthocotylea</taxon>
        <taxon>Dactylogyridea</taxon>
        <taxon>Ancyrocephalidae</taxon>
        <taxon>Cichlidogyrus</taxon>
    </lineage>
</organism>
<name>A0ABD2QP09_9PLAT</name>
<feature type="compositionally biased region" description="Basic residues" evidence="3">
    <location>
        <begin position="339"/>
        <end position="348"/>
    </location>
</feature>
<evidence type="ECO:0000256" key="1">
    <source>
        <dbReference type="ARBA" id="ARBA00006151"/>
    </source>
</evidence>
<evidence type="ECO:0000259" key="4">
    <source>
        <dbReference type="Pfam" id="PF15247"/>
    </source>
</evidence>
<feature type="compositionally biased region" description="Low complexity" evidence="3">
    <location>
        <begin position="64"/>
        <end position="74"/>
    </location>
</feature>
<accession>A0ABD2QP09</accession>
<proteinExistence type="inferred from homology"/>
<evidence type="ECO:0000313" key="5">
    <source>
        <dbReference type="EMBL" id="KAL3321257.1"/>
    </source>
</evidence>
<dbReference type="GO" id="GO:0003723">
    <property type="term" value="F:RNA binding"/>
    <property type="evidence" value="ECO:0007669"/>
    <property type="project" value="UniProtKB-KW"/>
</dbReference>
<feature type="compositionally biased region" description="Low complexity" evidence="3">
    <location>
        <begin position="93"/>
        <end position="104"/>
    </location>
</feature>
<comment type="caution">
    <text evidence="5">The sequence shown here is derived from an EMBL/GenBank/DDBJ whole genome shotgun (WGS) entry which is preliminary data.</text>
</comment>
<dbReference type="PANTHER" id="PTHR17408">
    <property type="entry name" value="HISTONE RNA HAIRPIN-BINDING PROTEIN"/>
    <property type="match status" value="1"/>
</dbReference>
<protein>
    <recommendedName>
        <fullName evidence="4">Histone RNA hairpin-binding protein RNA-binding domain-containing protein</fullName>
    </recommendedName>
</protein>
<keyword evidence="2" id="KW-0694">RNA-binding</keyword>
<dbReference type="PANTHER" id="PTHR17408:SF0">
    <property type="entry name" value="HISTONE RNA HAIRPIN-BINDING PROTEIN"/>
    <property type="match status" value="1"/>
</dbReference>
<feature type="region of interest" description="Disordered" evidence="3">
    <location>
        <begin position="1"/>
        <end position="111"/>
    </location>
</feature>
<feature type="region of interest" description="Disordered" evidence="3">
    <location>
        <begin position="322"/>
        <end position="359"/>
    </location>
</feature>
<keyword evidence="6" id="KW-1185">Reference proteome</keyword>
<dbReference type="InterPro" id="IPR026502">
    <property type="entry name" value="SLBP1/SLBP2"/>
</dbReference>
<evidence type="ECO:0000256" key="2">
    <source>
        <dbReference type="ARBA" id="ARBA00022884"/>
    </source>
</evidence>
<dbReference type="InterPro" id="IPR038294">
    <property type="entry name" value="SLBP_RNA_bind_sf"/>
</dbReference>
<feature type="compositionally biased region" description="Polar residues" evidence="3">
    <location>
        <begin position="327"/>
        <end position="336"/>
    </location>
</feature>
<feature type="region of interest" description="Disordered" evidence="3">
    <location>
        <begin position="385"/>
        <end position="407"/>
    </location>
</feature>
<reference evidence="5 6" key="1">
    <citation type="submission" date="2024-11" db="EMBL/GenBank/DDBJ databases">
        <title>Adaptive evolution of stress response genes in parasites aligns with host niche diversity.</title>
        <authorList>
            <person name="Hahn C."/>
            <person name="Resl P."/>
        </authorList>
    </citation>
    <scope>NUCLEOTIDE SEQUENCE [LARGE SCALE GENOMIC DNA]</scope>
    <source>
        <strain evidence="5">EGGRZ-B1_66</strain>
        <tissue evidence="5">Body</tissue>
    </source>
</reference>
<sequence length="425" mass="48993">MQNSPEGGRKSRKSAPVKNNSFIGAKFKGKKPMENEKNALKTDSTLERKEFRSPARVTRRSERSFSNNSRMRFSTPVRNSCTEPRRLRPRQKSGSTMSITSSGSVRRFHPNYDPTIEVRRAKERFEKYKSQDWLDDMFLHEDTSKDLEKYEAKVKRRRDSNASISTTSSNFTEDDNVDIEKRTTELRRRQRDIDRGKITEKYMEYVYAVPKPEREPWHPQTPNKFRIVSRRAWDGMIKKWRKHLHNFEDREFSICYRSDASSISGRSSNDVSVLLISLDEITEHVEMQALVDEDTVTHLIKFEKQDEEDTVTHLIKVEKHDEEDTLQGVSVENQENVKPLRRSARKRSATSSDPAPDVLHCGLTNDMNALMHAGSKRAVDASTILLDSNPPQSPSKRTRRNSSGVRGVLAKHGQHVLCSVNSQVS</sequence>
<dbReference type="InterPro" id="IPR029344">
    <property type="entry name" value="SLBP_RNA_bind"/>
</dbReference>
<feature type="domain" description="Histone RNA hairpin-binding protein RNA-binding" evidence="4">
    <location>
        <begin position="183"/>
        <end position="248"/>
    </location>
</feature>
<evidence type="ECO:0000256" key="3">
    <source>
        <dbReference type="SAM" id="MobiDB-lite"/>
    </source>
</evidence>
<dbReference type="Proteomes" id="UP001626550">
    <property type="component" value="Unassembled WGS sequence"/>
</dbReference>
<gene>
    <name evidence="5" type="ORF">Ciccas_000055</name>
</gene>
<dbReference type="AlphaFoldDB" id="A0ABD2QP09"/>
<dbReference type="EMBL" id="JBJKFK010000003">
    <property type="protein sequence ID" value="KAL3321257.1"/>
    <property type="molecule type" value="Genomic_DNA"/>
</dbReference>
<dbReference type="Gene3D" id="1.10.8.1120">
    <property type="entry name" value="Histone RNA hairpin-binding protein RNA-binding domain"/>
    <property type="match status" value="1"/>
</dbReference>
<evidence type="ECO:0000313" key="6">
    <source>
        <dbReference type="Proteomes" id="UP001626550"/>
    </source>
</evidence>
<feature type="compositionally biased region" description="Basic and acidic residues" evidence="3">
    <location>
        <begin position="31"/>
        <end position="63"/>
    </location>
</feature>
<dbReference type="Pfam" id="PF15247">
    <property type="entry name" value="SLBP_RNA_bind"/>
    <property type="match status" value="1"/>
</dbReference>
<comment type="similarity">
    <text evidence="1">Belongs to the SLBP family.</text>
</comment>